<dbReference type="EMBL" id="PHIG01000052">
    <property type="protein sequence ID" value="PJK27899.1"/>
    <property type="molecule type" value="Genomic_DNA"/>
</dbReference>
<gene>
    <name evidence="3" type="ORF">CVT23_19350</name>
</gene>
<feature type="transmembrane region" description="Helical" evidence="1">
    <location>
        <begin position="40"/>
        <end position="60"/>
    </location>
</feature>
<dbReference type="Pfam" id="PF02698">
    <property type="entry name" value="DUF218"/>
    <property type="match status" value="1"/>
</dbReference>
<dbReference type="AlphaFoldDB" id="A0A2M9FWT6"/>
<dbReference type="GO" id="GO:0005886">
    <property type="term" value="C:plasma membrane"/>
    <property type="evidence" value="ECO:0007669"/>
    <property type="project" value="TreeGrafter"/>
</dbReference>
<evidence type="ECO:0000259" key="2">
    <source>
        <dbReference type="Pfam" id="PF02698"/>
    </source>
</evidence>
<organism evidence="3 4">
    <name type="scientific">Minwuia thermotolerans</name>
    <dbReference type="NCBI Taxonomy" id="2056226"/>
    <lineage>
        <taxon>Bacteria</taxon>
        <taxon>Pseudomonadati</taxon>
        <taxon>Pseudomonadota</taxon>
        <taxon>Alphaproteobacteria</taxon>
        <taxon>Minwuiales</taxon>
        <taxon>Minwuiaceae</taxon>
        <taxon>Minwuia</taxon>
    </lineage>
</organism>
<keyword evidence="1" id="KW-1133">Transmembrane helix</keyword>
<evidence type="ECO:0000256" key="1">
    <source>
        <dbReference type="SAM" id="Phobius"/>
    </source>
</evidence>
<feature type="transmembrane region" description="Helical" evidence="1">
    <location>
        <begin position="12"/>
        <end position="34"/>
    </location>
</feature>
<evidence type="ECO:0000313" key="3">
    <source>
        <dbReference type="EMBL" id="PJK27899.1"/>
    </source>
</evidence>
<keyword evidence="1" id="KW-0472">Membrane</keyword>
<reference evidence="3 4" key="1">
    <citation type="submission" date="2017-11" db="EMBL/GenBank/DDBJ databases">
        <title>Draft genome sequence of Rhizobiales bacterium SY3-13.</title>
        <authorList>
            <person name="Sun C."/>
        </authorList>
    </citation>
    <scope>NUCLEOTIDE SEQUENCE [LARGE SCALE GENOMIC DNA]</scope>
    <source>
        <strain evidence="3 4">SY3-13</strain>
    </source>
</reference>
<evidence type="ECO:0000313" key="4">
    <source>
        <dbReference type="Proteomes" id="UP000229498"/>
    </source>
</evidence>
<keyword evidence="4" id="KW-1185">Reference proteome</keyword>
<protein>
    <recommendedName>
        <fullName evidence="2">DUF218 domain-containing protein</fullName>
    </recommendedName>
</protein>
<dbReference type="CDD" id="cd06259">
    <property type="entry name" value="YdcF-like"/>
    <property type="match status" value="1"/>
</dbReference>
<dbReference type="PANTHER" id="PTHR30336:SF4">
    <property type="entry name" value="ENVELOPE BIOGENESIS FACTOR ELYC"/>
    <property type="match status" value="1"/>
</dbReference>
<sequence length="261" mass="27941">MDTVFFIASKLVGLLIRVDSWIVLALALIVIALFMEWRRLAKVLAVGTITVLLALSILPLGDLLLRPLESAYAPAPQLDRVDGIIVLGGGEDAAASRFWGQAQVNEGGDRFLAALSLAHRFPDAVVLFAGGSGRLRDTAGGAGATEADVAAQIFRAQGLAPDRLLLESRSRNTAENARLSHALAQPEADEVWVLVTSAFHMPRAMASFRAAGWEGLVAYPVDYRTSGFADGLEWEPAGHIETLNTAIKAWVGLIAYRLAGR</sequence>
<dbReference type="InterPro" id="IPR014729">
    <property type="entry name" value="Rossmann-like_a/b/a_fold"/>
</dbReference>
<dbReference type="RefSeq" id="WP_109794579.1">
    <property type="nucleotide sequence ID" value="NZ_PHIG01000052.1"/>
</dbReference>
<name>A0A2M9FWT6_9PROT</name>
<dbReference type="InterPro" id="IPR051599">
    <property type="entry name" value="Cell_Envelope_Assoc"/>
</dbReference>
<accession>A0A2M9FWT6</accession>
<dbReference type="GO" id="GO:0000270">
    <property type="term" value="P:peptidoglycan metabolic process"/>
    <property type="evidence" value="ECO:0007669"/>
    <property type="project" value="TreeGrafter"/>
</dbReference>
<comment type="caution">
    <text evidence="3">The sequence shown here is derived from an EMBL/GenBank/DDBJ whole genome shotgun (WGS) entry which is preliminary data.</text>
</comment>
<dbReference type="PANTHER" id="PTHR30336">
    <property type="entry name" value="INNER MEMBRANE PROTEIN, PROBABLE PERMEASE"/>
    <property type="match status" value="1"/>
</dbReference>
<dbReference type="OrthoDB" id="9809813at2"/>
<dbReference type="GO" id="GO:0043164">
    <property type="term" value="P:Gram-negative-bacterium-type cell wall biogenesis"/>
    <property type="evidence" value="ECO:0007669"/>
    <property type="project" value="TreeGrafter"/>
</dbReference>
<dbReference type="Gene3D" id="3.40.50.620">
    <property type="entry name" value="HUPs"/>
    <property type="match status" value="1"/>
</dbReference>
<feature type="domain" description="DUF218" evidence="2">
    <location>
        <begin position="82"/>
        <end position="233"/>
    </location>
</feature>
<keyword evidence="1" id="KW-0812">Transmembrane</keyword>
<proteinExistence type="predicted"/>
<dbReference type="InterPro" id="IPR003848">
    <property type="entry name" value="DUF218"/>
</dbReference>
<dbReference type="Proteomes" id="UP000229498">
    <property type="component" value="Unassembled WGS sequence"/>
</dbReference>